<keyword evidence="2" id="KW-1185">Reference proteome</keyword>
<accession>A0A1Y1YQB2</accession>
<evidence type="ECO:0000313" key="2">
    <source>
        <dbReference type="Proteomes" id="UP000193144"/>
    </source>
</evidence>
<evidence type="ECO:0000313" key="1">
    <source>
        <dbReference type="EMBL" id="ORY00169.1"/>
    </source>
</evidence>
<protein>
    <submittedName>
        <fullName evidence="1">Uncharacterized protein</fullName>
    </submittedName>
</protein>
<dbReference type="AlphaFoldDB" id="A0A1Y1YQB2"/>
<dbReference type="EMBL" id="MCFA01000187">
    <property type="protein sequence ID" value="ORY00169.1"/>
    <property type="molecule type" value="Genomic_DNA"/>
</dbReference>
<sequence>MLMALHSGIRPCCSTASRKLARSAKRGIILTDQPSARLPMGLRAPPRTDSTEAYGIIGSRESRESRRYILTLVHHLDAMPTNTCTVHAQEESSRSGSGSSGRFAELPPPHLVWTAPNRDCQKSHSGLASALLYLRLYLPLTACSPFNAFPGRTQPGEADFAL</sequence>
<gene>
    <name evidence="1" type="ORF">BCR34DRAFT_116199</name>
</gene>
<name>A0A1Y1YQB2_9PLEO</name>
<proteinExistence type="predicted"/>
<dbReference type="Proteomes" id="UP000193144">
    <property type="component" value="Unassembled WGS sequence"/>
</dbReference>
<reference evidence="1 2" key="1">
    <citation type="submission" date="2016-07" db="EMBL/GenBank/DDBJ databases">
        <title>Pervasive Adenine N6-methylation of Active Genes in Fungi.</title>
        <authorList>
            <consortium name="DOE Joint Genome Institute"/>
            <person name="Mondo S.J."/>
            <person name="Dannebaum R.O."/>
            <person name="Kuo R.C."/>
            <person name="Labutti K."/>
            <person name="Haridas S."/>
            <person name="Kuo A."/>
            <person name="Salamov A."/>
            <person name="Ahrendt S.R."/>
            <person name="Lipzen A."/>
            <person name="Sullivan W."/>
            <person name="Andreopoulos W.B."/>
            <person name="Clum A."/>
            <person name="Lindquist E."/>
            <person name="Daum C."/>
            <person name="Ramamoorthy G.K."/>
            <person name="Gryganskyi A."/>
            <person name="Culley D."/>
            <person name="Magnuson J.K."/>
            <person name="James T.Y."/>
            <person name="O'Malley M.A."/>
            <person name="Stajich J.E."/>
            <person name="Spatafora J.W."/>
            <person name="Visel A."/>
            <person name="Grigoriev I.V."/>
        </authorList>
    </citation>
    <scope>NUCLEOTIDE SEQUENCE [LARGE SCALE GENOMIC DNA]</scope>
    <source>
        <strain evidence="1 2">CBS 115471</strain>
    </source>
</reference>
<organism evidence="1 2">
    <name type="scientific">Clohesyomyces aquaticus</name>
    <dbReference type="NCBI Taxonomy" id="1231657"/>
    <lineage>
        <taxon>Eukaryota</taxon>
        <taxon>Fungi</taxon>
        <taxon>Dikarya</taxon>
        <taxon>Ascomycota</taxon>
        <taxon>Pezizomycotina</taxon>
        <taxon>Dothideomycetes</taxon>
        <taxon>Pleosporomycetidae</taxon>
        <taxon>Pleosporales</taxon>
        <taxon>Lindgomycetaceae</taxon>
        <taxon>Clohesyomyces</taxon>
    </lineage>
</organism>
<comment type="caution">
    <text evidence="1">The sequence shown here is derived from an EMBL/GenBank/DDBJ whole genome shotgun (WGS) entry which is preliminary data.</text>
</comment>